<keyword evidence="6 7" id="KW-0472">Membrane</keyword>
<dbReference type="PRINTS" id="PR00173">
    <property type="entry name" value="EDTRNSPORT"/>
</dbReference>
<evidence type="ECO:0000256" key="7">
    <source>
        <dbReference type="SAM" id="Phobius"/>
    </source>
</evidence>
<comment type="similarity">
    <text evidence="2">Belongs to the dicarboxylate/amino acid:cation symporter (DAACS) (TC 2.A.23) family.</text>
</comment>
<feature type="transmembrane region" description="Helical" evidence="7">
    <location>
        <begin position="41"/>
        <end position="63"/>
    </location>
</feature>
<evidence type="ECO:0000313" key="8">
    <source>
        <dbReference type="EMBL" id="PTL86787.1"/>
    </source>
</evidence>
<dbReference type="Gene3D" id="1.10.3860.10">
    <property type="entry name" value="Sodium:dicarboxylate symporter"/>
    <property type="match status" value="1"/>
</dbReference>
<evidence type="ECO:0000256" key="6">
    <source>
        <dbReference type="ARBA" id="ARBA00023136"/>
    </source>
</evidence>
<dbReference type="GO" id="GO:0015184">
    <property type="term" value="F:L-cystine transmembrane transporter activity"/>
    <property type="evidence" value="ECO:0007669"/>
    <property type="project" value="TreeGrafter"/>
</dbReference>
<comment type="subcellular location">
    <subcellularLocation>
        <location evidence="1">Membrane</location>
        <topology evidence="1">Multi-pass membrane protein</topology>
    </subcellularLocation>
</comment>
<dbReference type="Proteomes" id="UP000240811">
    <property type="component" value="Unassembled WGS sequence"/>
</dbReference>
<feature type="transmembrane region" description="Helical" evidence="7">
    <location>
        <begin position="291"/>
        <end position="315"/>
    </location>
</feature>
<accession>A0A2T4VYC9</accession>
<dbReference type="GO" id="GO:0015293">
    <property type="term" value="F:symporter activity"/>
    <property type="evidence" value="ECO:0007669"/>
    <property type="project" value="InterPro"/>
</dbReference>
<evidence type="ECO:0000313" key="9">
    <source>
        <dbReference type="Proteomes" id="UP000240811"/>
    </source>
</evidence>
<feature type="transmembrane region" description="Helical" evidence="7">
    <location>
        <begin position="219"/>
        <end position="241"/>
    </location>
</feature>
<evidence type="ECO:0000256" key="1">
    <source>
        <dbReference type="ARBA" id="ARBA00004141"/>
    </source>
</evidence>
<keyword evidence="5 7" id="KW-1133">Transmembrane helix</keyword>
<evidence type="ECO:0000256" key="3">
    <source>
        <dbReference type="ARBA" id="ARBA00022448"/>
    </source>
</evidence>
<organism evidence="8 9">
    <name type="scientific">Candidatus Liberibacter europaeus</name>
    <dbReference type="NCBI Taxonomy" id="744859"/>
    <lineage>
        <taxon>Bacteria</taxon>
        <taxon>Pseudomonadati</taxon>
        <taxon>Pseudomonadota</taxon>
        <taxon>Alphaproteobacteria</taxon>
        <taxon>Hyphomicrobiales</taxon>
        <taxon>Rhizobiaceae</taxon>
        <taxon>Liberibacter</taxon>
    </lineage>
</organism>
<dbReference type="InterPro" id="IPR001991">
    <property type="entry name" value="Na-dicarboxylate_symporter"/>
</dbReference>
<dbReference type="PANTHER" id="PTHR42865:SF5">
    <property type="entry name" value="L-CYSTINE TRANSPORTER TCYP"/>
    <property type="match status" value="1"/>
</dbReference>
<feature type="transmembrane region" description="Helical" evidence="7">
    <location>
        <begin position="327"/>
        <end position="356"/>
    </location>
</feature>
<dbReference type="SUPFAM" id="SSF118215">
    <property type="entry name" value="Proton glutamate symport protein"/>
    <property type="match status" value="1"/>
</dbReference>
<feature type="transmembrane region" description="Helical" evidence="7">
    <location>
        <begin position="83"/>
        <end position="104"/>
    </location>
</feature>
<feature type="transmembrane region" description="Helical" evidence="7">
    <location>
        <begin position="14"/>
        <end position="35"/>
    </location>
</feature>
<evidence type="ECO:0000256" key="5">
    <source>
        <dbReference type="ARBA" id="ARBA00022989"/>
    </source>
</evidence>
<reference evidence="9" key="1">
    <citation type="submission" date="2018-02" db="EMBL/GenBank/DDBJ databases">
        <title>Genome sequence of Candidatus Liberibacter europaeus.</title>
        <authorList>
            <person name="Frampton R.A."/>
            <person name="Thompson S.M."/>
            <person name="David C."/>
            <person name="Addison S.M."/>
            <person name="Smith G.R."/>
        </authorList>
    </citation>
    <scope>NUCLEOTIDE SEQUENCE [LARGE SCALE GENOMIC DNA]</scope>
</reference>
<dbReference type="Pfam" id="PF00375">
    <property type="entry name" value="SDF"/>
    <property type="match status" value="1"/>
</dbReference>
<dbReference type="AlphaFoldDB" id="A0A2T4VYC9"/>
<keyword evidence="4 7" id="KW-0812">Transmembrane</keyword>
<gene>
    <name evidence="8" type="ORF">C4617_03030</name>
</gene>
<evidence type="ECO:0000256" key="2">
    <source>
        <dbReference type="ARBA" id="ARBA00006148"/>
    </source>
</evidence>
<dbReference type="InterPro" id="IPR036458">
    <property type="entry name" value="Na:dicarbo_symporter_sf"/>
</dbReference>
<evidence type="ECO:0000256" key="4">
    <source>
        <dbReference type="ARBA" id="ARBA00022692"/>
    </source>
</evidence>
<protein>
    <submittedName>
        <fullName evidence="8">Dicarboxylate/amino acid:cation symporter</fullName>
    </submittedName>
</protein>
<dbReference type="PANTHER" id="PTHR42865">
    <property type="entry name" value="PROTON/GLUTAMATE-ASPARTATE SYMPORTER"/>
    <property type="match status" value="1"/>
</dbReference>
<dbReference type="GO" id="GO:0005886">
    <property type="term" value="C:plasma membrane"/>
    <property type="evidence" value="ECO:0007669"/>
    <property type="project" value="TreeGrafter"/>
</dbReference>
<name>A0A2T4VYC9_9HYPH</name>
<proteinExistence type="inferred from homology"/>
<comment type="caution">
    <text evidence="8">The sequence shown here is derived from an EMBL/GenBank/DDBJ whole genome shotgun (WGS) entry which is preliminary data.</text>
</comment>
<keyword evidence="3" id="KW-0813">Transport</keyword>
<feature type="transmembrane region" description="Helical" evidence="7">
    <location>
        <begin position="362"/>
        <end position="379"/>
    </location>
</feature>
<dbReference type="EMBL" id="PSQJ01000002">
    <property type="protein sequence ID" value="PTL86787.1"/>
    <property type="molecule type" value="Genomic_DNA"/>
</dbReference>
<feature type="transmembrane region" description="Helical" evidence="7">
    <location>
        <begin position="179"/>
        <end position="207"/>
    </location>
</feature>
<sequence length="412" mass="44851">MYNTSNLSLNQKKFLLYVASILVGIFSGMTDIVFFNELAGFISNAFVKIFKFISLPLISLSLIVNLSKQHPKQGMGRIWSETVLYAMITTMLAASVAMAIYNIISPSNVVIKSVTYIPSKNNYLSYISSLVPDNLLYPFLNGQVITILAICLCIAIAIRFIKNEQAKDTTLLFFTGMHSIFLIITGWIMKIIPIAMGAFIASTILQIRSGSDIAGLGEYLSTIVLANIVQGIVILPIFLYLHGLNPLKVARGMMPAILVAFFSKSSTGTLPVTMRIAEQNLNVSPQISRGILPFCTSINMNGCAAFIFVTVVYVMQNHGVILSFSQMLMWIPIAAISAAGNGGIPMGCFLLCSTLLSNMGVPVHLMGMILPFYTILDMLETALNVWSDACVTVVVDKHHSGLSDNTIESVGD</sequence>
<feature type="transmembrane region" description="Helical" evidence="7">
    <location>
        <begin position="135"/>
        <end position="158"/>
    </location>
</feature>